<protein>
    <submittedName>
        <fullName evidence="3">Secreted protein</fullName>
    </submittedName>
</protein>
<dbReference type="WBParaSite" id="maker-unitig_19823-snap-gene-0.2-mRNA-1">
    <property type="protein sequence ID" value="maker-unitig_19823-snap-gene-0.2-mRNA-1"/>
    <property type="gene ID" value="maker-unitig_19823-snap-gene-0.2"/>
</dbReference>
<dbReference type="AlphaFoldDB" id="A0A1I8F432"/>
<proteinExistence type="predicted"/>
<reference evidence="3" key="1">
    <citation type="submission" date="2016-11" db="UniProtKB">
        <authorList>
            <consortium name="WormBaseParasite"/>
        </authorList>
    </citation>
    <scope>IDENTIFICATION</scope>
</reference>
<dbReference type="Proteomes" id="UP000095280">
    <property type="component" value="Unplaced"/>
</dbReference>
<evidence type="ECO:0000313" key="2">
    <source>
        <dbReference type="Proteomes" id="UP000095280"/>
    </source>
</evidence>
<evidence type="ECO:0000313" key="3">
    <source>
        <dbReference type="WBParaSite" id="maker-unitig_19823-snap-gene-0.2-mRNA-1"/>
    </source>
</evidence>
<keyword evidence="1" id="KW-0472">Membrane</keyword>
<name>A0A1I8F432_9PLAT</name>
<keyword evidence="1" id="KW-0812">Transmembrane</keyword>
<keyword evidence="2" id="KW-1185">Reference proteome</keyword>
<organism evidence="2 3">
    <name type="scientific">Macrostomum lignano</name>
    <dbReference type="NCBI Taxonomy" id="282301"/>
    <lineage>
        <taxon>Eukaryota</taxon>
        <taxon>Metazoa</taxon>
        <taxon>Spiralia</taxon>
        <taxon>Lophotrochozoa</taxon>
        <taxon>Platyhelminthes</taxon>
        <taxon>Rhabditophora</taxon>
        <taxon>Macrostomorpha</taxon>
        <taxon>Macrostomida</taxon>
        <taxon>Macrostomidae</taxon>
        <taxon>Macrostomum</taxon>
    </lineage>
</organism>
<accession>A0A1I8F432</accession>
<feature type="transmembrane region" description="Helical" evidence="1">
    <location>
        <begin position="35"/>
        <end position="54"/>
    </location>
</feature>
<sequence length="210" mass="23379">CSSGKAHSPIVRQPFCLRQRSCHPHQQTGPTSGNLFLLILVASVLLCLLSANWTSQSIFSYKWQCGEAALTASRTPSAAAAATGQQRRSSASQADSHCVRSWRRLLDVRLNDSSSADRNSSNAANDEFPTDRWHFMHWDDASRSPSSSRSTIRTLFKAYRKLVNGLERFGHRPVWSCCTTVGRSVHRHARCGRLLGDPTPLARSRRSELT</sequence>
<evidence type="ECO:0000256" key="1">
    <source>
        <dbReference type="SAM" id="Phobius"/>
    </source>
</evidence>
<keyword evidence="1" id="KW-1133">Transmembrane helix</keyword>